<proteinExistence type="predicted"/>
<gene>
    <name evidence="1" type="ORF">SDC9_83431</name>
</gene>
<accession>A0A644Z972</accession>
<sequence>MIAIEDDLRTLSGVVIELIDVESAQLVVGQPLRQLAADQLLSLAGISVTTKCDQ</sequence>
<dbReference type="AlphaFoldDB" id="A0A644Z972"/>
<name>A0A644Z972_9ZZZZ</name>
<protein>
    <submittedName>
        <fullName evidence="1">Uncharacterized protein</fullName>
    </submittedName>
</protein>
<evidence type="ECO:0000313" key="1">
    <source>
        <dbReference type="EMBL" id="MPM36828.1"/>
    </source>
</evidence>
<organism evidence="1">
    <name type="scientific">bioreactor metagenome</name>
    <dbReference type="NCBI Taxonomy" id="1076179"/>
    <lineage>
        <taxon>unclassified sequences</taxon>
        <taxon>metagenomes</taxon>
        <taxon>ecological metagenomes</taxon>
    </lineage>
</organism>
<comment type="caution">
    <text evidence="1">The sequence shown here is derived from an EMBL/GenBank/DDBJ whole genome shotgun (WGS) entry which is preliminary data.</text>
</comment>
<reference evidence="1" key="1">
    <citation type="submission" date="2019-08" db="EMBL/GenBank/DDBJ databases">
        <authorList>
            <person name="Kucharzyk K."/>
            <person name="Murdoch R.W."/>
            <person name="Higgins S."/>
            <person name="Loffler F."/>
        </authorList>
    </citation>
    <scope>NUCLEOTIDE SEQUENCE</scope>
</reference>
<dbReference type="EMBL" id="VSSQ01007738">
    <property type="protein sequence ID" value="MPM36828.1"/>
    <property type="molecule type" value="Genomic_DNA"/>
</dbReference>